<protein>
    <submittedName>
        <fullName evidence="2">Uncharacterized protein</fullName>
    </submittedName>
</protein>
<dbReference type="GO" id="GO:0005886">
    <property type="term" value="C:plasma membrane"/>
    <property type="evidence" value="ECO:0007669"/>
    <property type="project" value="TreeGrafter"/>
</dbReference>
<evidence type="ECO:0000313" key="2">
    <source>
        <dbReference type="EMBL" id="CAI9263825.1"/>
    </source>
</evidence>
<feature type="region of interest" description="Disordered" evidence="1">
    <location>
        <begin position="33"/>
        <end position="69"/>
    </location>
</feature>
<dbReference type="Proteomes" id="UP001177003">
    <property type="component" value="Chromosome 0"/>
</dbReference>
<dbReference type="PANTHER" id="PTHR12741">
    <property type="entry name" value="LYST-INTERACTING PROTEIN LIP5 DOPAMINE RESPONSIVE PROTEIN DRG-1"/>
    <property type="match status" value="1"/>
</dbReference>
<dbReference type="AlphaFoldDB" id="A0AA35V317"/>
<dbReference type="PANTHER" id="PTHR12741:SF67">
    <property type="entry name" value="CALLOSE SYNTHASE 10"/>
    <property type="match status" value="1"/>
</dbReference>
<proteinExistence type="predicted"/>
<evidence type="ECO:0000313" key="3">
    <source>
        <dbReference type="Proteomes" id="UP001177003"/>
    </source>
</evidence>
<sequence length="294" mass="33512">MMMRHLAAIGETYAQTALEDAAWNLWHVNPSQASTSTSTSSSNNPNPFTSIVRHQGGHTTRGGGGSLIRTMPTPLVPDVDLSNIIAMVETVREVLPHVPDELILQGQWRWSSETLLLLLGSSAYIWELGLDNKAVEDFDDWINWLMYKGGVGVKGDNSWESWRDEQTHIQKIRGRVLETILCLRFFIFQYEIVYKLQLTGNHTSLLFYSITLPKMSLNSNVASLLLTSRVRNTNTYRKPFSFTVAFKTYILVSDIRRIEDAEIKHKIRKVDPTWDMEADEGDNYTHIPVRNRVG</sequence>
<gene>
    <name evidence="2" type="ORF">LSALG_LOCUS4500</name>
</gene>
<feature type="compositionally biased region" description="Low complexity" evidence="1">
    <location>
        <begin position="33"/>
        <end position="58"/>
    </location>
</feature>
<keyword evidence="3" id="KW-1185">Reference proteome</keyword>
<reference evidence="2" key="1">
    <citation type="submission" date="2023-04" db="EMBL/GenBank/DDBJ databases">
        <authorList>
            <person name="Vijverberg K."/>
            <person name="Xiong W."/>
            <person name="Schranz E."/>
        </authorList>
    </citation>
    <scope>NUCLEOTIDE SEQUENCE</scope>
</reference>
<name>A0AA35V317_LACSI</name>
<dbReference type="EMBL" id="OX465086">
    <property type="protein sequence ID" value="CAI9263825.1"/>
    <property type="molecule type" value="Genomic_DNA"/>
</dbReference>
<evidence type="ECO:0000256" key="1">
    <source>
        <dbReference type="SAM" id="MobiDB-lite"/>
    </source>
</evidence>
<dbReference type="GO" id="GO:0046527">
    <property type="term" value="F:glucosyltransferase activity"/>
    <property type="evidence" value="ECO:0007669"/>
    <property type="project" value="TreeGrafter"/>
</dbReference>
<organism evidence="2 3">
    <name type="scientific">Lactuca saligna</name>
    <name type="common">Willowleaf lettuce</name>
    <dbReference type="NCBI Taxonomy" id="75948"/>
    <lineage>
        <taxon>Eukaryota</taxon>
        <taxon>Viridiplantae</taxon>
        <taxon>Streptophyta</taxon>
        <taxon>Embryophyta</taxon>
        <taxon>Tracheophyta</taxon>
        <taxon>Spermatophyta</taxon>
        <taxon>Magnoliopsida</taxon>
        <taxon>eudicotyledons</taxon>
        <taxon>Gunneridae</taxon>
        <taxon>Pentapetalae</taxon>
        <taxon>asterids</taxon>
        <taxon>campanulids</taxon>
        <taxon>Asterales</taxon>
        <taxon>Asteraceae</taxon>
        <taxon>Cichorioideae</taxon>
        <taxon>Cichorieae</taxon>
        <taxon>Lactucinae</taxon>
        <taxon>Lactuca</taxon>
    </lineage>
</organism>
<accession>A0AA35V317</accession>